<reference evidence="1" key="1">
    <citation type="submission" date="2014-09" db="EMBL/GenBank/DDBJ databases">
        <authorList>
            <person name="Magalhaes I.L.F."/>
            <person name="Oliveira U."/>
            <person name="Santos F.R."/>
            <person name="Vidigal T.H.D.A."/>
            <person name="Brescovit A.D."/>
            <person name="Santos A.J."/>
        </authorList>
    </citation>
    <scope>NUCLEOTIDE SEQUENCE</scope>
    <source>
        <tissue evidence="1">Shoot tissue taken approximately 20 cm above the soil surface</tissue>
    </source>
</reference>
<proteinExistence type="predicted"/>
<accession>A0A0A9GUL3</accession>
<dbReference type="AlphaFoldDB" id="A0A0A9GUL3"/>
<sequence length="39" mass="4427">MQLVCFYPNDEVGCEVLLGKDYEVAVTSRFGYHCRSAII</sequence>
<evidence type="ECO:0000313" key="1">
    <source>
        <dbReference type="EMBL" id="JAE27224.1"/>
    </source>
</evidence>
<dbReference type="EMBL" id="GBRH01170672">
    <property type="protein sequence ID" value="JAE27224.1"/>
    <property type="molecule type" value="Transcribed_RNA"/>
</dbReference>
<protein>
    <submittedName>
        <fullName evidence="1">Uncharacterized protein</fullName>
    </submittedName>
</protein>
<reference evidence="1" key="2">
    <citation type="journal article" date="2015" name="Data Brief">
        <title>Shoot transcriptome of the giant reed, Arundo donax.</title>
        <authorList>
            <person name="Barrero R.A."/>
            <person name="Guerrero F.D."/>
            <person name="Moolhuijzen P."/>
            <person name="Goolsby J.A."/>
            <person name="Tidwell J."/>
            <person name="Bellgard S.E."/>
            <person name="Bellgard M.I."/>
        </authorList>
    </citation>
    <scope>NUCLEOTIDE SEQUENCE</scope>
    <source>
        <tissue evidence="1">Shoot tissue taken approximately 20 cm above the soil surface</tissue>
    </source>
</reference>
<name>A0A0A9GUL3_ARUDO</name>
<organism evidence="1">
    <name type="scientific">Arundo donax</name>
    <name type="common">Giant reed</name>
    <name type="synonym">Donax arundinaceus</name>
    <dbReference type="NCBI Taxonomy" id="35708"/>
    <lineage>
        <taxon>Eukaryota</taxon>
        <taxon>Viridiplantae</taxon>
        <taxon>Streptophyta</taxon>
        <taxon>Embryophyta</taxon>
        <taxon>Tracheophyta</taxon>
        <taxon>Spermatophyta</taxon>
        <taxon>Magnoliopsida</taxon>
        <taxon>Liliopsida</taxon>
        <taxon>Poales</taxon>
        <taxon>Poaceae</taxon>
        <taxon>PACMAD clade</taxon>
        <taxon>Arundinoideae</taxon>
        <taxon>Arundineae</taxon>
        <taxon>Arundo</taxon>
    </lineage>
</organism>